<organism evidence="1 2">
    <name type="scientific">Mycobacteroides abscessus</name>
    <dbReference type="NCBI Taxonomy" id="36809"/>
    <lineage>
        <taxon>Bacteria</taxon>
        <taxon>Bacillati</taxon>
        <taxon>Actinomycetota</taxon>
        <taxon>Actinomycetes</taxon>
        <taxon>Mycobacteriales</taxon>
        <taxon>Mycobacteriaceae</taxon>
        <taxon>Mycobacteroides</taxon>
    </lineage>
</organism>
<gene>
    <name evidence="1" type="ORF">ERS075579_02232</name>
</gene>
<dbReference type="AlphaFoldDB" id="A0A0U0YYV4"/>
<dbReference type="RefSeq" id="WP_005060299.1">
    <property type="nucleotide sequence ID" value="NZ_AP022621.1"/>
</dbReference>
<accession>A0A0U0YYV4</accession>
<dbReference type="EMBL" id="CSWP01000004">
    <property type="protein sequence ID" value="CPV51078.1"/>
    <property type="molecule type" value="Genomic_DNA"/>
</dbReference>
<dbReference type="Proteomes" id="UP000045782">
    <property type="component" value="Unassembled WGS sequence"/>
</dbReference>
<name>A0A0U0YYV4_9MYCO</name>
<evidence type="ECO:0008006" key="3">
    <source>
        <dbReference type="Google" id="ProtNLM"/>
    </source>
</evidence>
<evidence type="ECO:0000313" key="1">
    <source>
        <dbReference type="EMBL" id="CPV51078.1"/>
    </source>
</evidence>
<protein>
    <recommendedName>
        <fullName evidence="3">YtkA-like domain-containing protein</fullName>
    </recommendedName>
</protein>
<sequence>MTRRVWAGLTVIVAAVLALTWIAWPSPPKAVTLYCGTEHYTVTVTVDSPRVGTTALELAIDEREDHDLPGSEPVTVELVMPLMGHAMPPLREVVSGRTKFDQVMLPMAGPWDIVVTITPPSGDPDERVTMPLWVSGG</sequence>
<proteinExistence type="predicted"/>
<evidence type="ECO:0000313" key="2">
    <source>
        <dbReference type="Proteomes" id="UP000045782"/>
    </source>
</evidence>
<reference evidence="1 2" key="1">
    <citation type="submission" date="2015-03" db="EMBL/GenBank/DDBJ databases">
        <authorList>
            <person name="Murphy D."/>
        </authorList>
    </citation>
    <scope>NUCLEOTIDE SEQUENCE [LARGE SCALE GENOMIC DNA]</scope>
    <source>
        <strain evidence="1 2">PAP088</strain>
    </source>
</reference>